<accession>A0A1R0KMF6</accession>
<protein>
    <submittedName>
        <fullName evidence="2">Uncharacterized protein</fullName>
    </submittedName>
</protein>
<comment type="caution">
    <text evidence="2">The sequence shown here is derived from an EMBL/GenBank/DDBJ whole genome shotgun (WGS) entry which is preliminary data.</text>
</comment>
<gene>
    <name evidence="2" type="ORF">BS329_28540</name>
</gene>
<reference evidence="2 3" key="1">
    <citation type="submission" date="2016-01" db="EMBL/GenBank/DDBJ databases">
        <title>Amycolatopsis coloradensis genome sequencing and assembly.</title>
        <authorList>
            <person name="Mayilraj S."/>
        </authorList>
    </citation>
    <scope>NUCLEOTIDE SEQUENCE [LARGE SCALE GENOMIC DNA]</scope>
    <source>
        <strain evidence="2 3">DSM 44225</strain>
    </source>
</reference>
<dbReference type="Proteomes" id="UP000187486">
    <property type="component" value="Unassembled WGS sequence"/>
</dbReference>
<name>A0A1R0KMF6_9PSEU</name>
<evidence type="ECO:0000313" key="3">
    <source>
        <dbReference type="Proteomes" id="UP000187486"/>
    </source>
</evidence>
<proteinExistence type="predicted"/>
<feature type="region of interest" description="Disordered" evidence="1">
    <location>
        <begin position="146"/>
        <end position="183"/>
    </location>
</feature>
<evidence type="ECO:0000256" key="1">
    <source>
        <dbReference type="SAM" id="MobiDB-lite"/>
    </source>
</evidence>
<keyword evidence="3" id="KW-1185">Reference proteome</keyword>
<feature type="compositionally biased region" description="Acidic residues" evidence="1">
    <location>
        <begin position="168"/>
        <end position="183"/>
    </location>
</feature>
<evidence type="ECO:0000313" key="2">
    <source>
        <dbReference type="EMBL" id="OLZ47812.1"/>
    </source>
</evidence>
<dbReference type="EMBL" id="MQUQ01000015">
    <property type="protein sequence ID" value="OLZ47812.1"/>
    <property type="molecule type" value="Genomic_DNA"/>
</dbReference>
<organism evidence="2 3">
    <name type="scientific">Amycolatopsis coloradensis</name>
    <dbReference type="NCBI Taxonomy" id="76021"/>
    <lineage>
        <taxon>Bacteria</taxon>
        <taxon>Bacillati</taxon>
        <taxon>Actinomycetota</taxon>
        <taxon>Actinomycetes</taxon>
        <taxon>Pseudonocardiales</taxon>
        <taxon>Pseudonocardiaceae</taxon>
        <taxon>Amycolatopsis</taxon>
    </lineage>
</organism>
<sequence length="183" mass="20585">MKPTMTIKQANQRVEDHLTRVREALPVEAHYELKRAEEQGPCLDPTDGGPNKRVVANRSYEVLGLPKENIPSYFTAVKAWAGTHDFRVLDNNPPNEYLWLENNTDSFRMAMQANDLGKLYLIASSPCVWPDGTPVPEAAALEAPAQEIVAQPVTPPVQKPRKTRPPVDDEDFAQTDWTDEDTY</sequence>
<dbReference type="STRING" id="76021.BS329_28540"/>
<dbReference type="AlphaFoldDB" id="A0A1R0KMF6"/>